<dbReference type="AlphaFoldDB" id="A0A0X1L0W4"/>
<reference evidence="1" key="2">
    <citation type="submission" date="2008-07" db="EMBL/GenBank/DDBJ databases">
        <authorList>
            <consortium name="Broad Institute Genome Sequencing Platform"/>
            <person name="Colwell R."/>
            <person name="Grim C.J."/>
            <person name="Young S."/>
            <person name="Jaffe D."/>
            <person name="Gnerre S."/>
            <person name="Berlin A."/>
            <person name="Heiman D."/>
            <person name="Hepburn T."/>
            <person name="Shea T."/>
            <person name="Sykes S."/>
            <person name="Alvarado L."/>
            <person name="Kodira C."/>
            <person name="Heidelberg J."/>
            <person name="Lander E."/>
            <person name="Galagan J."/>
            <person name="Nusbaum C."/>
            <person name="Birren B."/>
        </authorList>
    </citation>
    <scope>NUCLEOTIDE SEQUENCE [LARGE SCALE GENOMIC DNA]</scope>
    <source>
        <strain evidence="1">MO10</strain>
    </source>
</reference>
<proteinExistence type="predicted"/>
<dbReference type="Proteomes" id="UP000004687">
    <property type="component" value="Unassembled WGS sequence"/>
</dbReference>
<evidence type="ECO:0000313" key="1">
    <source>
        <dbReference type="EMBL" id="EET24143.1"/>
    </source>
</evidence>
<dbReference type="EMBL" id="DS990137">
    <property type="protein sequence ID" value="EET24143.1"/>
    <property type="molecule type" value="Genomic_DNA"/>
</dbReference>
<accession>A0A0X1L0W4</accession>
<name>A0A0X1L0W4_VIBCO</name>
<dbReference type="HOGENOM" id="CLU_3013057_0_0_6"/>
<organism evidence="1">
    <name type="scientific">Vibrio cholerae (strain MO10)</name>
    <dbReference type="NCBI Taxonomy" id="345072"/>
    <lineage>
        <taxon>Bacteria</taxon>
        <taxon>Pseudomonadati</taxon>
        <taxon>Pseudomonadota</taxon>
        <taxon>Gammaproteobacteria</taxon>
        <taxon>Vibrionales</taxon>
        <taxon>Vibrionaceae</taxon>
        <taxon>Vibrio</taxon>
    </lineage>
</organism>
<gene>
    <name evidence="1" type="ORF">VchoM_02171</name>
</gene>
<reference evidence="1" key="1">
    <citation type="submission" date="2005-09" db="EMBL/GenBank/DDBJ databases">
        <title>Annotation of Vibrio cholerae MO10.</title>
        <authorList>
            <person name="Colwell R."/>
            <person name="Grim C.J."/>
            <person name="Young S."/>
            <person name="Jaffe D."/>
            <person name="Gnerre S."/>
            <person name="Berlin A."/>
            <person name="Heiman D."/>
            <person name="Hepburn T."/>
            <person name="Shea T."/>
            <person name="Sykes S."/>
            <person name="Yandava C."/>
            <person name="Alvarado L."/>
            <person name="Kodira C."/>
            <person name="Borodovsky M."/>
            <person name="Heidelberg J."/>
            <person name="Lander E."/>
            <person name="Galagan J."/>
            <person name="Nusbaum C."/>
            <person name="Birren B."/>
        </authorList>
    </citation>
    <scope>NUCLEOTIDE SEQUENCE [LARGE SCALE GENOMIC DNA]</scope>
    <source>
        <strain evidence="1">MO10</strain>
    </source>
</reference>
<protein>
    <submittedName>
        <fullName evidence="1">Uncharacterized protein</fullName>
    </submittedName>
</protein>
<sequence length="56" mass="6521">MTFSFFVGLCCYLCVARTVAHKNHTNLMEINLHHLGTLIMCFCNLHHFLQTSLTFF</sequence>